<dbReference type="PANTHER" id="PTHR11590:SF69">
    <property type="entry name" value="RE08173P"/>
    <property type="match status" value="1"/>
</dbReference>
<proteinExistence type="predicted"/>
<comment type="caution">
    <text evidence="3">The sequence shown here is derived from an EMBL/GenBank/DDBJ whole genome shotgun (WGS) entry which is preliminary data.</text>
</comment>
<dbReference type="InterPro" id="IPR023608">
    <property type="entry name" value="Transglutaminase_animal"/>
</dbReference>
<gene>
    <name evidence="3" type="ORF">AFUS01_LOCUS41045</name>
</gene>
<evidence type="ECO:0000256" key="1">
    <source>
        <dbReference type="SAM" id="MobiDB-lite"/>
    </source>
</evidence>
<dbReference type="AlphaFoldDB" id="A0A8J2LE77"/>
<keyword evidence="4" id="KW-1185">Reference proteome</keyword>
<dbReference type="InterPro" id="IPR002931">
    <property type="entry name" value="Transglutaminase-like"/>
</dbReference>
<protein>
    <recommendedName>
        <fullName evidence="2">Transglutaminase-like domain-containing protein</fullName>
    </recommendedName>
</protein>
<feature type="compositionally biased region" description="Basic and acidic residues" evidence="1">
    <location>
        <begin position="1"/>
        <end position="17"/>
    </location>
</feature>
<dbReference type="OrthoDB" id="437511at2759"/>
<dbReference type="SMART" id="SM00460">
    <property type="entry name" value="TGc"/>
    <property type="match status" value="1"/>
</dbReference>
<reference evidence="3" key="1">
    <citation type="submission" date="2021-06" db="EMBL/GenBank/DDBJ databases">
        <authorList>
            <person name="Hodson N. C."/>
            <person name="Mongue J. A."/>
            <person name="Jaron S. K."/>
        </authorList>
    </citation>
    <scope>NUCLEOTIDE SEQUENCE</scope>
</reference>
<dbReference type="Proteomes" id="UP000708208">
    <property type="component" value="Unassembled WGS sequence"/>
</dbReference>
<dbReference type="InterPro" id="IPR001102">
    <property type="entry name" value="Transglutaminase_N"/>
</dbReference>
<dbReference type="PIRSF" id="PIRSF000459">
    <property type="entry name" value="TGM_EBP42"/>
    <property type="match status" value="1"/>
</dbReference>
<dbReference type="PROSITE" id="PS00547">
    <property type="entry name" value="TRANSGLUTAMINASES"/>
    <property type="match status" value="1"/>
</dbReference>
<dbReference type="Pfam" id="PF01841">
    <property type="entry name" value="Transglut_core"/>
    <property type="match status" value="1"/>
</dbReference>
<sequence>MNEIKAENAALRKEISAKEVPGGSQEPGTSGLKDVKTLRDVVDEIASDVKCIEAHVTAEKADQPSKDSADLPPWASHHLISKDFRHYIPRFTEEGILNVGDIDLLEDEIPMFTSIPSEADNDSEDSLLVLKDADLLYQENGRIHHTKDYDHMRRKHKLLILRRGVEFGVDFTFNRPYVKGTDSIKFVFTLEGRRTAEYSHDMSFSLDPAIGVVEMKDEKPTKWLSDWNSYFNNINESTISVQLKTPPKCSIGRWIMKLEVRSQKSKYSRWYQFSRPVYFIFNPWWSEDGAFYSREEHLDEYVLAQTGTIYVGRGDNNYGGYNIVPKTAPIKWAYEQFAPDILECALYLFTHNCPRDKPLTVIERGDVIKVARRLSSVINFDSKDSDGVLWARWNGNHDDGEPPNYWNGSKEILQQYYRTKMNHPSRVAAVKYGQCWVFAAVMTTICRALGIPARPVTNFASAHEKLENGYTFSVDEFVDKQGHDFNTNVNHKFDEIWNYHVWCEAWMQREDIGDLFNGWQVVDSMPQEFCESIYPMGPAPVKACRRGHIDLGYDVNCLFSQVNSDVIQFQWLGPKKHKFLKVVSKKRIGKYLCTKDLNSHKPEDITDTYKTKEGNYLKDFLMMDHDEWSFDERQSMQNALVLAGLPFNRSNLREKDQEVIFKMAMPEAVIGSVFKYEIVIKNKNPTVQHSGSVWIKVYSAPIYYRRKCLTNFKLDFIVEPGSETRLPGSVEYDQYKKFVMQDGNMQVRYFAVVNNTEITHSNIGHFSFSKLRMTINILDTRLYLTRNFTAMVTIENPLPVPLVDGMFSIHAPGCSRIQKKLPLQGPVPAGTTASVNFELKPLMPGKIDIIANFHSNSENIMTNDGIDVEIMEVEPEIDIQP</sequence>
<dbReference type="PANTHER" id="PTHR11590">
    <property type="entry name" value="PROTEIN-GLUTAMINE GAMMA-GLUTAMYLTRANSFERASE"/>
    <property type="match status" value="1"/>
</dbReference>
<organism evidence="3 4">
    <name type="scientific">Allacma fusca</name>
    <dbReference type="NCBI Taxonomy" id="39272"/>
    <lineage>
        <taxon>Eukaryota</taxon>
        <taxon>Metazoa</taxon>
        <taxon>Ecdysozoa</taxon>
        <taxon>Arthropoda</taxon>
        <taxon>Hexapoda</taxon>
        <taxon>Collembola</taxon>
        <taxon>Symphypleona</taxon>
        <taxon>Sminthuridae</taxon>
        <taxon>Allacma</taxon>
    </lineage>
</organism>
<name>A0A8J2LE77_9HEXA</name>
<dbReference type="InterPro" id="IPR013808">
    <property type="entry name" value="Transglutaminase_AS"/>
</dbReference>
<evidence type="ECO:0000313" key="4">
    <source>
        <dbReference type="Proteomes" id="UP000708208"/>
    </source>
</evidence>
<feature type="region of interest" description="Disordered" evidence="1">
    <location>
        <begin position="1"/>
        <end position="35"/>
    </location>
</feature>
<evidence type="ECO:0000259" key="2">
    <source>
        <dbReference type="SMART" id="SM00460"/>
    </source>
</evidence>
<accession>A0A8J2LE77</accession>
<feature type="domain" description="Transglutaminase-like" evidence="2">
    <location>
        <begin position="427"/>
        <end position="526"/>
    </location>
</feature>
<dbReference type="InterPro" id="IPR050779">
    <property type="entry name" value="Transglutaminase"/>
</dbReference>
<dbReference type="EMBL" id="CAJVCH010559813">
    <property type="protein sequence ID" value="CAG7831294.1"/>
    <property type="molecule type" value="Genomic_DNA"/>
</dbReference>
<dbReference type="GO" id="GO:0003810">
    <property type="term" value="F:protein-glutamine gamma-glutamyltransferase activity"/>
    <property type="evidence" value="ECO:0007669"/>
    <property type="project" value="TreeGrafter"/>
</dbReference>
<evidence type="ECO:0000313" key="3">
    <source>
        <dbReference type="EMBL" id="CAG7831294.1"/>
    </source>
</evidence>
<dbReference type="Pfam" id="PF00868">
    <property type="entry name" value="Transglut_N"/>
    <property type="match status" value="1"/>
</dbReference>